<dbReference type="Pfam" id="PF13450">
    <property type="entry name" value="NAD_binding_8"/>
    <property type="match status" value="1"/>
</dbReference>
<evidence type="ECO:0000256" key="8">
    <source>
        <dbReference type="ARBA" id="ARBA00023166"/>
    </source>
</evidence>
<comment type="similarity">
    <text evidence="2">Belongs to the GMC oxidoreductase family.</text>
</comment>
<dbReference type="EC" id="5.3.3.1" evidence="11"/>
<evidence type="ECO:0000256" key="2">
    <source>
        <dbReference type="ARBA" id="ARBA00010790"/>
    </source>
</evidence>
<proteinExistence type="inferred from homology"/>
<dbReference type="EMBL" id="CADCUW010000035">
    <property type="protein sequence ID" value="CAA9386126.1"/>
    <property type="molecule type" value="Genomic_DNA"/>
</dbReference>
<evidence type="ECO:0000259" key="18">
    <source>
        <dbReference type="Pfam" id="PF05199"/>
    </source>
</evidence>
<dbReference type="InterPro" id="IPR000172">
    <property type="entry name" value="GMC_OxRdtase_N"/>
</dbReference>
<dbReference type="PIRSF" id="PIRSF000137">
    <property type="entry name" value="Alcohol_oxidase"/>
    <property type="match status" value="1"/>
</dbReference>
<evidence type="ECO:0000256" key="12">
    <source>
        <dbReference type="ARBA" id="ARBA00049645"/>
    </source>
</evidence>
<dbReference type="PANTHER" id="PTHR47470:SF1">
    <property type="entry name" value="FAD-DEPENDENT OXIDOREDUCTASE 2 FAD BINDING DOMAIN-CONTAINING PROTEIN"/>
    <property type="match status" value="1"/>
</dbReference>
<dbReference type="AlphaFoldDB" id="A0A6J4NF84"/>
<gene>
    <name evidence="19" type="ORF">AVDCRST_MAG01-01-246</name>
</gene>
<keyword evidence="5 16" id="KW-0274">FAD</keyword>
<sequence>MEESHFDAIVVGSGFGGSVMAHRLAEAGLDVCLLERGKAYPPGSFPRSPYAMRENFWDPKEGLHGLYDFWSFHRIHALVASGLGGGSLIYANVLMRKDEKWFVKENLHNGGHEYWPVTRADLDPHYDRVEEMLRPQKYPFDREPYSGTSKTRAFREAARRIGHEPFLPDLAVTFASAEGEAPVPGEPIREERGNLHGRTRQTCRLCGECDIGCNYGSKNTLDFNYLSEARRHGAKLRTGCEVEAIEPREAGGYAVRYVEHPTSPTSGERGPVVHTLAADRLILSAGAVGSTYLLLKNRSAFPRISGALGTRFCGNGDYLTLAVKPTEEAGGRRVPRVIDPGYGPVITSAVRFDDGADGGEGRGFYLEDAGFPQHVAWMLQLFETPGPLWRLFKDRFLWDWTGTGPDPRLNLELSRVLGNTGLSAGVLPLLGMGRDVPDGRMRLRAGKLDVDWNKRNTGPYLDRVREASRSMAEALGARFVHDPLQSLKRVVTDLNRLITVHPLGGCPMGRNEREGVVDSYGEVFGYPGLYVADGSVMPGPVGANPSLTIAALADRFAGRIIEKKNGSTG</sequence>
<feature type="domain" description="Glucose-methanol-choline oxidoreductase C-terminal" evidence="18">
    <location>
        <begin position="438"/>
        <end position="553"/>
    </location>
</feature>
<keyword evidence="4" id="KW-0285">Flavoprotein</keyword>
<evidence type="ECO:0000256" key="7">
    <source>
        <dbReference type="ARBA" id="ARBA00023098"/>
    </source>
</evidence>
<dbReference type="InterPro" id="IPR012132">
    <property type="entry name" value="GMC_OxRdtase"/>
</dbReference>
<dbReference type="PANTHER" id="PTHR47470">
    <property type="entry name" value="CHOLESTEROL OXIDASE"/>
    <property type="match status" value="1"/>
</dbReference>
<name>A0A6J4NF84_9ACTN</name>
<comment type="pathway">
    <text evidence="12">Steroid metabolism; cholesterol degradation.</text>
</comment>
<evidence type="ECO:0000256" key="5">
    <source>
        <dbReference type="ARBA" id="ARBA00022827"/>
    </source>
</evidence>
<evidence type="ECO:0000256" key="10">
    <source>
        <dbReference type="ARBA" id="ARBA00023235"/>
    </source>
</evidence>
<dbReference type="SUPFAM" id="SSF51905">
    <property type="entry name" value="FAD/NAD(P)-binding domain"/>
    <property type="match status" value="1"/>
</dbReference>
<comment type="cofactor">
    <cofactor evidence="1 16">
        <name>FAD</name>
        <dbReference type="ChEBI" id="CHEBI:57692"/>
    </cofactor>
</comment>
<evidence type="ECO:0000313" key="19">
    <source>
        <dbReference type="EMBL" id="CAA9386126.1"/>
    </source>
</evidence>
<dbReference type="InterPro" id="IPR007867">
    <property type="entry name" value="GMC_OxRtase_C"/>
</dbReference>
<dbReference type="GO" id="GO:0008203">
    <property type="term" value="P:cholesterol metabolic process"/>
    <property type="evidence" value="ECO:0007669"/>
    <property type="project" value="UniProtKB-KW"/>
</dbReference>
<dbReference type="Pfam" id="PF00732">
    <property type="entry name" value="GMC_oxred_N"/>
    <property type="match status" value="1"/>
</dbReference>
<protein>
    <recommendedName>
        <fullName evidence="14">Cholesterol oxidase</fullName>
        <ecNumber evidence="13">1.1.3.6</ecNumber>
        <ecNumber evidence="11">5.3.3.1</ecNumber>
    </recommendedName>
    <alternativeName>
        <fullName evidence="15">Cholesterol isomerase</fullName>
    </alternativeName>
</protein>
<evidence type="ECO:0000256" key="11">
    <source>
        <dbReference type="ARBA" id="ARBA00038856"/>
    </source>
</evidence>
<evidence type="ECO:0000256" key="3">
    <source>
        <dbReference type="ARBA" id="ARBA00022548"/>
    </source>
</evidence>
<keyword evidence="7" id="KW-0443">Lipid metabolism</keyword>
<evidence type="ECO:0000256" key="9">
    <source>
        <dbReference type="ARBA" id="ARBA00023221"/>
    </source>
</evidence>
<evidence type="ECO:0000256" key="15">
    <source>
        <dbReference type="ARBA" id="ARBA00049778"/>
    </source>
</evidence>
<organism evidence="19">
    <name type="scientific">uncultured Rubrobacteraceae bacterium</name>
    <dbReference type="NCBI Taxonomy" id="349277"/>
    <lineage>
        <taxon>Bacteria</taxon>
        <taxon>Bacillati</taxon>
        <taxon>Actinomycetota</taxon>
        <taxon>Rubrobacteria</taxon>
        <taxon>Rubrobacterales</taxon>
        <taxon>Rubrobacteraceae</taxon>
        <taxon>environmental samples</taxon>
    </lineage>
</organism>
<evidence type="ECO:0000256" key="14">
    <source>
        <dbReference type="ARBA" id="ARBA00049744"/>
    </source>
</evidence>
<dbReference type="InterPro" id="IPR036188">
    <property type="entry name" value="FAD/NAD-bd_sf"/>
</dbReference>
<evidence type="ECO:0000256" key="13">
    <source>
        <dbReference type="ARBA" id="ARBA00049723"/>
    </source>
</evidence>
<keyword evidence="6" id="KW-0560">Oxidoreductase</keyword>
<dbReference type="EC" id="1.1.3.6" evidence="13"/>
<keyword evidence="9" id="KW-0753">Steroid metabolism</keyword>
<evidence type="ECO:0000256" key="16">
    <source>
        <dbReference type="PIRSR" id="PIRSR000137-2"/>
    </source>
</evidence>
<dbReference type="Gene3D" id="3.50.50.60">
    <property type="entry name" value="FAD/NAD(P)-binding domain"/>
    <property type="match status" value="3"/>
</dbReference>
<evidence type="ECO:0000256" key="6">
    <source>
        <dbReference type="ARBA" id="ARBA00023002"/>
    </source>
</evidence>
<keyword evidence="3" id="KW-0153">Cholesterol metabolism</keyword>
<evidence type="ECO:0000256" key="1">
    <source>
        <dbReference type="ARBA" id="ARBA00001974"/>
    </source>
</evidence>
<feature type="domain" description="Glucose-methanol-choline oxidoreductase N-terminal" evidence="17">
    <location>
        <begin position="201"/>
        <end position="296"/>
    </location>
</feature>
<accession>A0A6J4NF84</accession>
<feature type="binding site" evidence="16">
    <location>
        <position position="534"/>
    </location>
    <ligand>
        <name>FAD</name>
        <dbReference type="ChEBI" id="CHEBI:57692"/>
    </ligand>
</feature>
<dbReference type="InterPro" id="IPR052542">
    <property type="entry name" value="Cholesterol_Oxidase"/>
</dbReference>
<evidence type="ECO:0000259" key="17">
    <source>
        <dbReference type="Pfam" id="PF00732"/>
    </source>
</evidence>
<dbReference type="GO" id="GO:0016995">
    <property type="term" value="F:cholesterol oxidase activity"/>
    <property type="evidence" value="ECO:0007669"/>
    <property type="project" value="UniProtKB-EC"/>
</dbReference>
<reference evidence="19" key="1">
    <citation type="submission" date="2020-02" db="EMBL/GenBank/DDBJ databases">
        <authorList>
            <person name="Meier V. D."/>
        </authorList>
    </citation>
    <scope>NUCLEOTIDE SEQUENCE</scope>
    <source>
        <strain evidence="19">AVDCRST_MAG01</strain>
    </source>
</reference>
<keyword evidence="10" id="KW-0413">Isomerase</keyword>
<keyword evidence="8" id="KW-1207">Sterol metabolism</keyword>
<dbReference type="Pfam" id="PF05199">
    <property type="entry name" value="GMC_oxred_C"/>
    <property type="match status" value="1"/>
</dbReference>
<dbReference type="GO" id="GO:0050660">
    <property type="term" value="F:flavin adenine dinucleotide binding"/>
    <property type="evidence" value="ECO:0007669"/>
    <property type="project" value="InterPro"/>
</dbReference>
<dbReference type="GO" id="GO:0004769">
    <property type="term" value="F:steroid Delta-isomerase activity"/>
    <property type="evidence" value="ECO:0007669"/>
    <property type="project" value="UniProtKB-EC"/>
</dbReference>
<evidence type="ECO:0000256" key="4">
    <source>
        <dbReference type="ARBA" id="ARBA00022630"/>
    </source>
</evidence>